<name>A0A9P5U626_9AGAR</name>
<keyword evidence="2" id="KW-1185">Reference proteome</keyword>
<dbReference type="Proteomes" id="UP000772434">
    <property type="component" value="Unassembled WGS sequence"/>
</dbReference>
<gene>
    <name evidence="1" type="ORF">BDP27DRAFT_1423914</name>
</gene>
<evidence type="ECO:0008006" key="3">
    <source>
        <dbReference type="Google" id="ProtNLM"/>
    </source>
</evidence>
<dbReference type="Gene3D" id="1.20.1280.50">
    <property type="match status" value="1"/>
</dbReference>
<dbReference type="OrthoDB" id="3266451at2759"/>
<dbReference type="EMBL" id="JADNRY010000088">
    <property type="protein sequence ID" value="KAF9066393.1"/>
    <property type="molecule type" value="Genomic_DNA"/>
</dbReference>
<reference evidence="1" key="1">
    <citation type="submission" date="2020-11" db="EMBL/GenBank/DDBJ databases">
        <authorList>
            <consortium name="DOE Joint Genome Institute"/>
            <person name="Ahrendt S."/>
            <person name="Riley R."/>
            <person name="Andreopoulos W."/>
            <person name="Labutti K."/>
            <person name="Pangilinan J."/>
            <person name="Ruiz-Duenas F.J."/>
            <person name="Barrasa J.M."/>
            <person name="Sanchez-Garcia M."/>
            <person name="Camarero S."/>
            <person name="Miyauchi S."/>
            <person name="Serrano A."/>
            <person name="Linde D."/>
            <person name="Babiker R."/>
            <person name="Drula E."/>
            <person name="Ayuso-Fernandez I."/>
            <person name="Pacheco R."/>
            <person name="Padilla G."/>
            <person name="Ferreira P."/>
            <person name="Barriuso J."/>
            <person name="Kellner H."/>
            <person name="Castanera R."/>
            <person name="Alfaro M."/>
            <person name="Ramirez L."/>
            <person name="Pisabarro A.G."/>
            <person name="Kuo A."/>
            <person name="Tritt A."/>
            <person name="Lipzen A."/>
            <person name="He G."/>
            <person name="Yan M."/>
            <person name="Ng V."/>
            <person name="Cullen D."/>
            <person name="Martin F."/>
            <person name="Rosso M.-N."/>
            <person name="Henrissat B."/>
            <person name="Hibbett D."/>
            <person name="Martinez A.T."/>
            <person name="Grigoriev I.V."/>
        </authorList>
    </citation>
    <scope>NUCLEOTIDE SEQUENCE</scope>
    <source>
        <strain evidence="1">AH 40177</strain>
    </source>
</reference>
<organism evidence="1 2">
    <name type="scientific">Rhodocollybia butyracea</name>
    <dbReference type="NCBI Taxonomy" id="206335"/>
    <lineage>
        <taxon>Eukaryota</taxon>
        <taxon>Fungi</taxon>
        <taxon>Dikarya</taxon>
        <taxon>Basidiomycota</taxon>
        <taxon>Agaricomycotina</taxon>
        <taxon>Agaricomycetes</taxon>
        <taxon>Agaricomycetidae</taxon>
        <taxon>Agaricales</taxon>
        <taxon>Marasmiineae</taxon>
        <taxon>Omphalotaceae</taxon>
        <taxon>Rhodocollybia</taxon>
    </lineage>
</organism>
<evidence type="ECO:0000313" key="2">
    <source>
        <dbReference type="Proteomes" id="UP000772434"/>
    </source>
</evidence>
<proteinExistence type="predicted"/>
<evidence type="ECO:0000313" key="1">
    <source>
        <dbReference type="EMBL" id="KAF9066393.1"/>
    </source>
</evidence>
<dbReference type="AlphaFoldDB" id="A0A9P5U626"/>
<accession>A0A9P5U626</accession>
<comment type="caution">
    <text evidence="1">The sequence shown here is derived from an EMBL/GenBank/DDBJ whole genome shotgun (WGS) entry which is preliminary data.</text>
</comment>
<sequence>MAKINVDRVPNEVLAEIFDYACDTNILQEYPWSKDHRLRHIWLPPPTQIVHPLHHLPAMSMSSVSIRWRSIALSSSAIWSRISLELSLENSQRPDVHSALSGFLRTVQLHLHLSAQRHLTLKLDTRGYTWSGDWGSVNAIPALLAFDLVCDHCCVEPGCF</sequence>
<protein>
    <recommendedName>
        <fullName evidence="3">F-box domain-containing protein</fullName>
    </recommendedName>
</protein>